<evidence type="ECO:0000256" key="4">
    <source>
        <dbReference type="SAM" id="Phobius"/>
    </source>
</evidence>
<dbReference type="PANTHER" id="PTHR43045:SF1">
    <property type="entry name" value="SHIKIMATE TRANSPORTER"/>
    <property type="match status" value="1"/>
</dbReference>
<evidence type="ECO:0000313" key="6">
    <source>
        <dbReference type="Proteomes" id="UP000020202"/>
    </source>
</evidence>
<reference evidence="5 6" key="1">
    <citation type="submission" date="2014-01" db="EMBL/GenBank/DDBJ databases">
        <title>The Genome Sequence of Klebsiella oxytoca MGH 27.</title>
        <authorList>
            <consortium name="The Broad Institute Genomics Platform"/>
            <consortium name="The Broad Institute Genome Sequencing Center for Infectious Disease"/>
            <person name="Murphy C."/>
            <person name="Cosimi L."/>
            <person name="Cerqueira G."/>
            <person name="Feldgarden M."/>
            <person name="Earl A."/>
            <person name="Hung D."/>
            <person name="Onderdonk A.B."/>
            <person name="Ferraro M.J."/>
            <person name="Hooper D."/>
            <person name="Dekker J."/>
            <person name="O'Brien T."/>
            <person name="Huang S."/>
            <person name="Quan V."/>
            <person name="Ernst C."/>
            <person name="Delaney M."/>
            <person name="DuBois A."/>
            <person name="Kim D.S."/>
            <person name="Young S.K."/>
            <person name="Zeng Q."/>
            <person name="Gargeya S."/>
            <person name="Fitzgerald M."/>
            <person name="Abouelleil A."/>
            <person name="Alvarado L."/>
            <person name="Berlin A.M."/>
            <person name="Chapman S.B."/>
            <person name="Gainer-Dewar J."/>
            <person name="Goldberg J."/>
            <person name="Gnerre S."/>
            <person name="Griggs A."/>
            <person name="Gujja S."/>
            <person name="Hansen M."/>
            <person name="Howarth C."/>
            <person name="Imamovic A."/>
            <person name="Ireland A."/>
            <person name="Larimer J."/>
            <person name="McCowan C."/>
            <person name="Murphy C."/>
            <person name="Pearson M."/>
            <person name="Poon T.W."/>
            <person name="Priest M."/>
            <person name="Roberts A."/>
            <person name="Saif S."/>
            <person name="Shea T."/>
            <person name="Sykes S."/>
            <person name="Wortman J."/>
            <person name="Nusbaum C."/>
            <person name="Birren B."/>
        </authorList>
    </citation>
    <scope>NUCLEOTIDE SEQUENCE [LARGE SCALE GENOMIC DNA]</scope>
    <source>
        <strain evidence="5 6">MGH 27</strain>
    </source>
</reference>
<keyword evidence="3" id="KW-1003">Cell membrane</keyword>
<feature type="transmembrane region" description="Helical" evidence="4">
    <location>
        <begin position="28"/>
        <end position="46"/>
    </location>
</feature>
<evidence type="ECO:0000256" key="1">
    <source>
        <dbReference type="ARBA" id="ARBA00004651"/>
    </source>
</evidence>
<gene>
    <name evidence="5" type="ORF">L373_00942</name>
</gene>
<dbReference type="Gene3D" id="1.20.1250.20">
    <property type="entry name" value="MFS general substrate transporter like domains"/>
    <property type="match status" value="1"/>
</dbReference>
<evidence type="ECO:0000256" key="3">
    <source>
        <dbReference type="ARBA" id="ARBA00022475"/>
    </source>
</evidence>
<comment type="subcellular location">
    <subcellularLocation>
        <location evidence="1">Cell membrane</location>
        <topology evidence="1">Multi-pass membrane protein</topology>
    </subcellularLocation>
</comment>
<proteinExistence type="predicted"/>
<protein>
    <submittedName>
        <fullName evidence="5">Uncharacterized protein</fullName>
    </submittedName>
</protein>
<dbReference type="InterPro" id="IPR036259">
    <property type="entry name" value="MFS_trans_sf"/>
</dbReference>
<dbReference type="GO" id="GO:0005886">
    <property type="term" value="C:plasma membrane"/>
    <property type="evidence" value="ECO:0007669"/>
    <property type="project" value="UniProtKB-SubCell"/>
</dbReference>
<dbReference type="PANTHER" id="PTHR43045">
    <property type="entry name" value="SHIKIMATE TRANSPORTER"/>
    <property type="match status" value="1"/>
</dbReference>
<evidence type="ECO:0000313" key="5">
    <source>
        <dbReference type="EMBL" id="EWF92645.1"/>
    </source>
</evidence>
<keyword evidence="2" id="KW-0813">Transport</keyword>
<evidence type="ECO:0000256" key="2">
    <source>
        <dbReference type="ARBA" id="ARBA00022448"/>
    </source>
</evidence>
<keyword evidence="4" id="KW-1133">Transmembrane helix</keyword>
<dbReference type="EMBL" id="JCNZ01000005">
    <property type="protein sequence ID" value="EWF92645.1"/>
    <property type="molecule type" value="Genomic_DNA"/>
</dbReference>
<keyword evidence="4" id="KW-0472">Membrane</keyword>
<dbReference type="SUPFAM" id="SSF103473">
    <property type="entry name" value="MFS general substrate transporter"/>
    <property type="match status" value="1"/>
</dbReference>
<dbReference type="Proteomes" id="UP000020202">
    <property type="component" value="Unassembled WGS sequence"/>
</dbReference>
<name>A0A7H5AFF2_9ENTR</name>
<keyword evidence="4" id="KW-0812">Transmembrane</keyword>
<organism evidence="5 6">
    <name type="scientific">Klebsiella michiganensis</name>
    <dbReference type="NCBI Taxonomy" id="1134687"/>
    <lineage>
        <taxon>Bacteria</taxon>
        <taxon>Pseudomonadati</taxon>
        <taxon>Pseudomonadota</taxon>
        <taxon>Gammaproteobacteria</taxon>
        <taxon>Enterobacterales</taxon>
        <taxon>Enterobacteriaceae</taxon>
        <taxon>Klebsiella/Raoultella group</taxon>
        <taxon>Klebsiella</taxon>
    </lineage>
</organism>
<comment type="caution">
    <text evidence="5">The sequence shown here is derived from an EMBL/GenBank/DDBJ whole genome shotgun (WGS) entry which is preliminary data.</text>
</comment>
<accession>A0A7H5AFF2</accession>
<feature type="transmembrane region" description="Helical" evidence="4">
    <location>
        <begin position="52"/>
        <end position="71"/>
    </location>
</feature>
<sequence length="85" mass="9283">MFSVQPAFFSELFDTSVRYTGVSLGFQLANIVGGLTPMIGTLLLVWSGGASWPISLFLACMALITILCVCVTRESYNDELNEVKK</sequence>
<dbReference type="AlphaFoldDB" id="A0A7H5AFF2"/>